<dbReference type="EMBL" id="CAKKLH010000257">
    <property type="protein sequence ID" value="CAH0107124.1"/>
    <property type="molecule type" value="Genomic_DNA"/>
</dbReference>
<evidence type="ECO:0000313" key="2">
    <source>
        <dbReference type="EMBL" id="CAH0107124.1"/>
    </source>
</evidence>
<organism evidence="2 3">
    <name type="scientific">Daphnia galeata</name>
    <dbReference type="NCBI Taxonomy" id="27404"/>
    <lineage>
        <taxon>Eukaryota</taxon>
        <taxon>Metazoa</taxon>
        <taxon>Ecdysozoa</taxon>
        <taxon>Arthropoda</taxon>
        <taxon>Crustacea</taxon>
        <taxon>Branchiopoda</taxon>
        <taxon>Diplostraca</taxon>
        <taxon>Cladocera</taxon>
        <taxon>Anomopoda</taxon>
        <taxon>Daphniidae</taxon>
        <taxon>Daphnia</taxon>
    </lineage>
</organism>
<keyword evidence="1" id="KW-0472">Membrane</keyword>
<keyword evidence="1" id="KW-0812">Transmembrane</keyword>
<evidence type="ECO:0000256" key="1">
    <source>
        <dbReference type="SAM" id="Phobius"/>
    </source>
</evidence>
<reference evidence="2" key="1">
    <citation type="submission" date="2021-11" db="EMBL/GenBank/DDBJ databases">
        <authorList>
            <person name="Schell T."/>
        </authorList>
    </citation>
    <scope>NUCLEOTIDE SEQUENCE</scope>
    <source>
        <strain evidence="2">M5</strain>
    </source>
</reference>
<accession>A0A8J2W6G5</accession>
<dbReference type="AlphaFoldDB" id="A0A8J2W6G5"/>
<gene>
    <name evidence="2" type="ORF">DGAL_LOCUS10412</name>
</gene>
<feature type="transmembrane region" description="Helical" evidence="1">
    <location>
        <begin position="166"/>
        <end position="190"/>
    </location>
</feature>
<dbReference type="OrthoDB" id="6383711at2759"/>
<protein>
    <submittedName>
        <fullName evidence="2">Uncharacterized protein</fullName>
    </submittedName>
</protein>
<keyword evidence="3" id="KW-1185">Reference proteome</keyword>
<keyword evidence="1" id="KW-1133">Transmembrane helix</keyword>
<proteinExistence type="predicted"/>
<sequence length="191" mass="20608">MGSSSSKSLGIQTRRVQPVNVQDCPEECDEMIREANFALRTTDLGSWTSAIISDRSAAGNDGSNTTNSTIFKRFQHWSLVVHFPRGDKTYLFEAGQVNVTGLLEASRTENVDTQVFDNAMYLYFGTSDTSPLELLEKAKKVSSNGTPFVPIVSGNVTQKYDKGHNIATAGSSIAVIFTALAVGVAFIVMAG</sequence>
<evidence type="ECO:0000313" key="3">
    <source>
        <dbReference type="Proteomes" id="UP000789390"/>
    </source>
</evidence>
<comment type="caution">
    <text evidence="2">The sequence shown here is derived from an EMBL/GenBank/DDBJ whole genome shotgun (WGS) entry which is preliminary data.</text>
</comment>
<name>A0A8J2W6G5_9CRUS</name>
<dbReference type="Proteomes" id="UP000789390">
    <property type="component" value="Unassembled WGS sequence"/>
</dbReference>